<dbReference type="SUPFAM" id="SSF54001">
    <property type="entry name" value="Cysteine proteinases"/>
    <property type="match status" value="1"/>
</dbReference>
<feature type="signal peptide" evidence="1">
    <location>
        <begin position="1"/>
        <end position="18"/>
    </location>
</feature>
<dbReference type="CDD" id="cd02619">
    <property type="entry name" value="Peptidase_C1"/>
    <property type="match status" value="1"/>
</dbReference>
<proteinExistence type="predicted"/>
<keyword evidence="4" id="KW-1185">Reference proteome</keyword>
<reference evidence="3" key="1">
    <citation type="submission" date="2023-07" db="EMBL/GenBank/DDBJ databases">
        <title>Two novel species in the genus Flavivirga.</title>
        <authorList>
            <person name="Kwon K."/>
        </authorList>
    </citation>
    <scope>NUCLEOTIDE SEQUENCE</scope>
    <source>
        <strain evidence="3">KACC 14157</strain>
    </source>
</reference>
<dbReference type="EMBL" id="JAUOEM010000001">
    <property type="protein sequence ID" value="MDO5986151.1"/>
    <property type="molecule type" value="Genomic_DNA"/>
</dbReference>
<evidence type="ECO:0000259" key="2">
    <source>
        <dbReference type="Pfam" id="PF00112"/>
    </source>
</evidence>
<accession>A0ABT8WWT6</accession>
<dbReference type="RefSeq" id="WP_303280671.1">
    <property type="nucleotide sequence ID" value="NZ_BAABCZ010000016.1"/>
</dbReference>
<evidence type="ECO:0000313" key="3">
    <source>
        <dbReference type="EMBL" id="MDO5986151.1"/>
    </source>
</evidence>
<evidence type="ECO:0000256" key="1">
    <source>
        <dbReference type="SAM" id="SignalP"/>
    </source>
</evidence>
<feature type="chain" id="PRO_5045723505" evidence="1">
    <location>
        <begin position="19"/>
        <end position="403"/>
    </location>
</feature>
<feature type="domain" description="Peptidase C1A papain C-terminal" evidence="2">
    <location>
        <begin position="91"/>
        <end position="270"/>
    </location>
</feature>
<dbReference type="Gene3D" id="3.90.70.10">
    <property type="entry name" value="Cysteine proteinases"/>
    <property type="match status" value="1"/>
</dbReference>
<sequence>MKKVVTLILIILSAVSFSQENQTNKYGLKIPSQELLDSLPLQKFIPARPRFIEKKRDLSSLMPIPGNQGSTQGSCVAWTLGYGLKTYQERIEENNPNILMSPTFIFNSLKGMAGKCGEGIHFSNAFEFLKKNGVCFWNDMPYKEKNCNTSPSYLAKRNAERYTIEDWKTIYASKNIPISDIYPIKYEIFNGNPVGVAVWLDSKIANFMDDIRPNKKKFVWQKPLNDTSKKYFYHALLCVGYDDDKKEFKLLNSYGPNSGNDGYIYISYDAFKKAIYEAYYAIDSNNYGKYTIATRPKTYDKEFGLVETTSDFYGWLKKGYYIQITDDIKVSCVYLNKSSDLVILRLSDTSGSTNKLIGSYKFNSGDEYEITYNGKVFNLKLDKIAGAGFNIFKSAAFIQLSTK</sequence>
<organism evidence="3 4">
    <name type="scientific">Flavivirga amylovorans</name>
    <dbReference type="NCBI Taxonomy" id="870486"/>
    <lineage>
        <taxon>Bacteria</taxon>
        <taxon>Pseudomonadati</taxon>
        <taxon>Bacteroidota</taxon>
        <taxon>Flavobacteriia</taxon>
        <taxon>Flavobacteriales</taxon>
        <taxon>Flavobacteriaceae</taxon>
        <taxon>Flavivirga</taxon>
    </lineage>
</organism>
<dbReference type="Pfam" id="PF00112">
    <property type="entry name" value="Peptidase_C1"/>
    <property type="match status" value="1"/>
</dbReference>
<protein>
    <submittedName>
        <fullName evidence="3">C1 family peptidase</fullName>
    </submittedName>
</protein>
<dbReference type="Proteomes" id="UP001176891">
    <property type="component" value="Unassembled WGS sequence"/>
</dbReference>
<gene>
    <name evidence="3" type="ORF">Q4Q39_01935</name>
</gene>
<evidence type="ECO:0000313" key="4">
    <source>
        <dbReference type="Proteomes" id="UP001176891"/>
    </source>
</evidence>
<dbReference type="InterPro" id="IPR000668">
    <property type="entry name" value="Peptidase_C1A_C"/>
</dbReference>
<name>A0ABT8WWT6_9FLAO</name>
<dbReference type="InterPro" id="IPR038765">
    <property type="entry name" value="Papain-like_cys_pep_sf"/>
</dbReference>
<keyword evidence="1" id="KW-0732">Signal</keyword>
<comment type="caution">
    <text evidence="3">The sequence shown here is derived from an EMBL/GenBank/DDBJ whole genome shotgun (WGS) entry which is preliminary data.</text>
</comment>